<protein>
    <submittedName>
        <fullName evidence="1">Uncharacterized protein</fullName>
    </submittedName>
</protein>
<evidence type="ECO:0000313" key="2">
    <source>
        <dbReference type="Proteomes" id="UP000245768"/>
    </source>
</evidence>
<dbReference type="Proteomes" id="UP000245768">
    <property type="component" value="Unassembled WGS sequence"/>
</dbReference>
<dbReference type="AlphaFoldDB" id="A0A316YJ69"/>
<dbReference type="EMBL" id="KZ819637">
    <property type="protein sequence ID" value="PWN89242.1"/>
    <property type="molecule type" value="Genomic_DNA"/>
</dbReference>
<evidence type="ECO:0000313" key="1">
    <source>
        <dbReference type="EMBL" id="PWN89242.1"/>
    </source>
</evidence>
<reference evidence="1 2" key="1">
    <citation type="journal article" date="2018" name="Mol. Biol. Evol.">
        <title>Broad Genomic Sampling Reveals a Smut Pathogenic Ancestry of the Fungal Clade Ustilaginomycotina.</title>
        <authorList>
            <person name="Kijpornyongpan T."/>
            <person name="Mondo S.J."/>
            <person name="Barry K."/>
            <person name="Sandor L."/>
            <person name="Lee J."/>
            <person name="Lipzen A."/>
            <person name="Pangilinan J."/>
            <person name="LaButti K."/>
            <person name="Hainaut M."/>
            <person name="Henrissat B."/>
            <person name="Grigoriev I.V."/>
            <person name="Spatafora J.W."/>
            <person name="Aime M.C."/>
        </authorList>
    </citation>
    <scope>NUCLEOTIDE SEQUENCE [LARGE SCALE GENOMIC DNA]</scope>
    <source>
        <strain evidence="1 2">MCA 4198</strain>
    </source>
</reference>
<keyword evidence="2" id="KW-1185">Reference proteome</keyword>
<accession>A0A316YJ69</accession>
<gene>
    <name evidence="1" type="ORF">FA10DRAFT_267815</name>
</gene>
<dbReference type="InParanoid" id="A0A316YJ69"/>
<dbReference type="RefSeq" id="XP_025376440.1">
    <property type="nucleotide sequence ID" value="XM_025522067.1"/>
</dbReference>
<sequence>MSCSQGSSAYREEDPICAPTPLAHASTSRSKPCASALHDERIQRALCTPLFLRRA</sequence>
<name>A0A316YJ69_9BASI</name>
<dbReference type="GeneID" id="37043983"/>
<organism evidence="1 2">
    <name type="scientific">Acaromyces ingoldii</name>
    <dbReference type="NCBI Taxonomy" id="215250"/>
    <lineage>
        <taxon>Eukaryota</taxon>
        <taxon>Fungi</taxon>
        <taxon>Dikarya</taxon>
        <taxon>Basidiomycota</taxon>
        <taxon>Ustilaginomycotina</taxon>
        <taxon>Exobasidiomycetes</taxon>
        <taxon>Exobasidiales</taxon>
        <taxon>Cryptobasidiaceae</taxon>
        <taxon>Acaromyces</taxon>
    </lineage>
</organism>
<proteinExistence type="predicted"/>